<reference evidence="3 4" key="1">
    <citation type="submission" date="2024-09" db="EMBL/GenBank/DDBJ databases">
        <authorList>
            <person name="Sun Q."/>
            <person name="Mori K."/>
        </authorList>
    </citation>
    <scope>NUCLEOTIDE SEQUENCE [LARGE SCALE GENOMIC DNA]</scope>
    <source>
        <strain evidence="3 4">CICC 10874</strain>
    </source>
</reference>
<dbReference type="SUPFAM" id="SSF53850">
    <property type="entry name" value="Periplasmic binding protein-like II"/>
    <property type="match status" value="1"/>
</dbReference>
<keyword evidence="2" id="KW-0732">Signal</keyword>
<evidence type="ECO:0000256" key="2">
    <source>
        <dbReference type="ARBA" id="ARBA00022729"/>
    </source>
</evidence>
<dbReference type="NCBIfam" id="TIGR01098">
    <property type="entry name" value="3A0109s03R"/>
    <property type="match status" value="1"/>
</dbReference>
<name>A0ABV6RHB5_9MICO</name>
<dbReference type="CDD" id="cd01071">
    <property type="entry name" value="PBP2_PhnD_like"/>
    <property type="match status" value="1"/>
</dbReference>
<comment type="caution">
    <text evidence="3">The sequence shown here is derived from an EMBL/GenBank/DDBJ whole genome shotgun (WGS) entry which is preliminary data.</text>
</comment>
<comment type="similarity">
    <text evidence="1">Belongs to the phosphate/phosphite/phosphonate binding protein family.</text>
</comment>
<sequence length="334" mass="34604">MRLRRTRPAVQPADPRPALLSRPITRRRGMTSLAVLGTAVLGSGSLAACSSKASARDEIVFAAVPAETSQSLAQTFEPVTALIEQATGRTVTFQNAADYAAVIEGQRAGKIDIASYGPFSYVIAKDSGIALEAVVAPVDEEGASPAYTSLCYAAPDSGIASLADLRGKRVAFVDKASTSGYLVPLEGLMSTGLDVDADLTEVLAGGHDASLLALASGDVDAAFAHDAMLTTLIGTGQVPEGALIPVWESSPIPEDPIALNTTTLDAETVEKIRSALQTSANKPALVEQGICASAQECVLPEETEWGYAAVTDADYEPIRHLCEVTQADACAAVA</sequence>
<organism evidence="3 4">
    <name type="scientific">Brachybacterium hainanense</name>
    <dbReference type="NCBI Taxonomy" id="1541174"/>
    <lineage>
        <taxon>Bacteria</taxon>
        <taxon>Bacillati</taxon>
        <taxon>Actinomycetota</taxon>
        <taxon>Actinomycetes</taxon>
        <taxon>Micrococcales</taxon>
        <taxon>Dermabacteraceae</taxon>
        <taxon>Brachybacterium</taxon>
    </lineage>
</organism>
<gene>
    <name evidence="3" type="ORF">ACFFF6_15140</name>
</gene>
<accession>A0ABV6RHB5</accession>
<proteinExistence type="inferred from homology"/>
<dbReference type="Proteomes" id="UP001589793">
    <property type="component" value="Unassembled WGS sequence"/>
</dbReference>
<evidence type="ECO:0000313" key="3">
    <source>
        <dbReference type="EMBL" id="MFC0675298.1"/>
    </source>
</evidence>
<dbReference type="Pfam" id="PF12974">
    <property type="entry name" value="Phosphonate-bd"/>
    <property type="match status" value="1"/>
</dbReference>
<dbReference type="InterPro" id="IPR005770">
    <property type="entry name" value="PhnD"/>
</dbReference>
<keyword evidence="4" id="KW-1185">Reference proteome</keyword>
<evidence type="ECO:0000256" key="1">
    <source>
        <dbReference type="ARBA" id="ARBA00007162"/>
    </source>
</evidence>
<evidence type="ECO:0000313" key="4">
    <source>
        <dbReference type="Proteomes" id="UP001589793"/>
    </source>
</evidence>
<protein>
    <submittedName>
        <fullName evidence="3">Phosphate/phosphite/phosphonate ABC transporter substrate-binding protein</fullName>
    </submittedName>
</protein>
<dbReference type="Gene3D" id="3.40.190.10">
    <property type="entry name" value="Periplasmic binding protein-like II"/>
    <property type="match status" value="2"/>
</dbReference>
<dbReference type="EMBL" id="JBHLSV010000021">
    <property type="protein sequence ID" value="MFC0675298.1"/>
    <property type="molecule type" value="Genomic_DNA"/>
</dbReference>
<dbReference type="RefSeq" id="WP_376982209.1">
    <property type="nucleotide sequence ID" value="NZ_JBHLSV010000021.1"/>
</dbReference>
<dbReference type="PANTHER" id="PTHR35841">
    <property type="entry name" value="PHOSPHONATES-BINDING PERIPLASMIC PROTEIN"/>
    <property type="match status" value="1"/>
</dbReference>
<dbReference type="PANTHER" id="PTHR35841:SF1">
    <property type="entry name" value="PHOSPHONATES-BINDING PERIPLASMIC PROTEIN"/>
    <property type="match status" value="1"/>
</dbReference>